<dbReference type="SUPFAM" id="SSF52047">
    <property type="entry name" value="RNI-like"/>
    <property type="match status" value="1"/>
</dbReference>
<accession>A0AAE0K2P2</accession>
<protein>
    <recommendedName>
        <fullName evidence="3">F-box domain-containing protein</fullName>
    </recommendedName>
</protein>
<reference evidence="1" key="1">
    <citation type="journal article" date="2023" name="Mol. Phylogenet. Evol.">
        <title>Genome-scale phylogeny and comparative genomics of the fungal order Sordariales.</title>
        <authorList>
            <person name="Hensen N."/>
            <person name="Bonometti L."/>
            <person name="Westerberg I."/>
            <person name="Brannstrom I.O."/>
            <person name="Guillou S."/>
            <person name="Cros-Aarteil S."/>
            <person name="Calhoun S."/>
            <person name="Haridas S."/>
            <person name="Kuo A."/>
            <person name="Mondo S."/>
            <person name="Pangilinan J."/>
            <person name="Riley R."/>
            <person name="LaButti K."/>
            <person name="Andreopoulos B."/>
            <person name="Lipzen A."/>
            <person name="Chen C."/>
            <person name="Yan M."/>
            <person name="Daum C."/>
            <person name="Ng V."/>
            <person name="Clum A."/>
            <person name="Steindorff A."/>
            <person name="Ohm R.A."/>
            <person name="Martin F."/>
            <person name="Silar P."/>
            <person name="Natvig D.O."/>
            <person name="Lalanne C."/>
            <person name="Gautier V."/>
            <person name="Ament-Velasquez S.L."/>
            <person name="Kruys A."/>
            <person name="Hutchinson M.I."/>
            <person name="Powell A.J."/>
            <person name="Barry K."/>
            <person name="Miller A.N."/>
            <person name="Grigoriev I.V."/>
            <person name="Debuchy R."/>
            <person name="Gladieux P."/>
            <person name="Hiltunen Thoren M."/>
            <person name="Johannesson H."/>
        </authorList>
    </citation>
    <scope>NUCLEOTIDE SEQUENCE</scope>
    <source>
        <strain evidence="1">CBS 232.78</strain>
    </source>
</reference>
<name>A0AAE0K2P2_9PEZI</name>
<organism evidence="1 2">
    <name type="scientific">Podospora didyma</name>
    <dbReference type="NCBI Taxonomy" id="330526"/>
    <lineage>
        <taxon>Eukaryota</taxon>
        <taxon>Fungi</taxon>
        <taxon>Dikarya</taxon>
        <taxon>Ascomycota</taxon>
        <taxon>Pezizomycotina</taxon>
        <taxon>Sordariomycetes</taxon>
        <taxon>Sordariomycetidae</taxon>
        <taxon>Sordariales</taxon>
        <taxon>Podosporaceae</taxon>
        <taxon>Podospora</taxon>
    </lineage>
</organism>
<reference evidence="1" key="2">
    <citation type="submission" date="2023-06" db="EMBL/GenBank/DDBJ databases">
        <authorList>
            <consortium name="Lawrence Berkeley National Laboratory"/>
            <person name="Haridas S."/>
            <person name="Hensen N."/>
            <person name="Bonometti L."/>
            <person name="Westerberg I."/>
            <person name="Brannstrom I.O."/>
            <person name="Guillou S."/>
            <person name="Cros-Aarteil S."/>
            <person name="Calhoun S."/>
            <person name="Kuo A."/>
            <person name="Mondo S."/>
            <person name="Pangilinan J."/>
            <person name="Riley R."/>
            <person name="LaButti K."/>
            <person name="Andreopoulos B."/>
            <person name="Lipzen A."/>
            <person name="Chen C."/>
            <person name="Yanf M."/>
            <person name="Daum C."/>
            <person name="Ng V."/>
            <person name="Clum A."/>
            <person name="Steindorff A."/>
            <person name="Ohm R."/>
            <person name="Martin F."/>
            <person name="Silar P."/>
            <person name="Natvig D."/>
            <person name="Lalanne C."/>
            <person name="Gautier V."/>
            <person name="Ament-velasquez S.L."/>
            <person name="Kruys A."/>
            <person name="Hutchinson M.I."/>
            <person name="Powell A.J."/>
            <person name="Barry K."/>
            <person name="Miller A.N."/>
            <person name="Grigoriev I.V."/>
            <person name="Debuchy R."/>
            <person name="Gladieux P."/>
            <person name="Thoren M.H."/>
            <person name="Johannesson H."/>
        </authorList>
    </citation>
    <scope>NUCLEOTIDE SEQUENCE</scope>
    <source>
        <strain evidence="1">CBS 232.78</strain>
    </source>
</reference>
<feature type="non-terminal residue" evidence="1">
    <location>
        <position position="246"/>
    </location>
</feature>
<dbReference type="AlphaFoldDB" id="A0AAE0K2P2"/>
<keyword evidence="2" id="KW-1185">Reference proteome</keyword>
<dbReference type="Proteomes" id="UP001285441">
    <property type="component" value="Unassembled WGS sequence"/>
</dbReference>
<dbReference type="Gene3D" id="3.80.10.10">
    <property type="entry name" value="Ribonuclease Inhibitor"/>
    <property type="match status" value="1"/>
</dbReference>
<proteinExistence type="predicted"/>
<sequence length="246" mass="27569">LDPAKRPVICSCVPRNIVGLFKLSSLALDLPCLTVEGMTSLLTTCPQLRYFCIRYSDHSIISNAIWKQEDWDRFMAKGTTTAQVLQSLKVVSKTLETLRIDVDLMTSQAGRNYLDDEGLIKDFSDFPGLKALTVDVDMIRDFPNSVKDLPNVEILIFTGVVLLPSSKLRRSGQQVSSGAFPNLHTVGITCYDEHVDHSCKGWRRLRRRWGHLRNQLAASDVKVISPYPLSIIIPGTLELAIAKELR</sequence>
<gene>
    <name evidence="1" type="ORF">B0H63DRAFT_534818</name>
</gene>
<comment type="caution">
    <text evidence="1">The sequence shown here is derived from an EMBL/GenBank/DDBJ whole genome shotgun (WGS) entry which is preliminary data.</text>
</comment>
<evidence type="ECO:0000313" key="1">
    <source>
        <dbReference type="EMBL" id="KAK3368552.1"/>
    </source>
</evidence>
<evidence type="ECO:0000313" key="2">
    <source>
        <dbReference type="Proteomes" id="UP001285441"/>
    </source>
</evidence>
<evidence type="ECO:0008006" key="3">
    <source>
        <dbReference type="Google" id="ProtNLM"/>
    </source>
</evidence>
<dbReference type="InterPro" id="IPR032675">
    <property type="entry name" value="LRR_dom_sf"/>
</dbReference>
<dbReference type="EMBL" id="JAULSW010000010">
    <property type="protein sequence ID" value="KAK3368552.1"/>
    <property type="molecule type" value="Genomic_DNA"/>
</dbReference>